<protein>
    <submittedName>
        <fullName evidence="3">Uncharacterized protein</fullName>
    </submittedName>
</protein>
<sequence length="233" mass="26111">MQSSSDSSSQPAFSTSDPHTDSNNLYLVTFLATLLLLLLVSTALVIRSFFRHSLRAPFSSEVFSAFFNRRNRPRQPQRPTRTRIQPKPLFHDVWFVPGQGDGGPKWDQLMPIAVQPVFARTKRRHRSATGNLPNSVHPQHSSQMQSSSSPQVPTTPSCPPARPQHGPLFRVMRNWIGNSHSPPAAKFKVEPAFNLVELLQISVLIQLPSQHHKPAESTNLMMGITRKPLKQSS</sequence>
<keyword evidence="4" id="KW-1185">Reference proteome</keyword>
<reference evidence="3 4" key="1">
    <citation type="submission" date="2014-02" db="EMBL/GenBank/DDBJ databases">
        <title>Transposable element dynamics among asymbiotic and ectomycorrhizal Amanita fungi.</title>
        <authorList>
            <consortium name="DOE Joint Genome Institute"/>
            <person name="Hess J."/>
            <person name="Skrede I."/>
            <person name="Wolfe B."/>
            <person name="LaButti K."/>
            <person name="Ohm R.A."/>
            <person name="Grigoriev I.V."/>
            <person name="Pringle A."/>
        </authorList>
    </citation>
    <scope>NUCLEOTIDE SEQUENCE [LARGE SCALE GENOMIC DNA]</scope>
    <source>
        <strain evidence="3 4">SKay4041</strain>
    </source>
</reference>
<evidence type="ECO:0000256" key="1">
    <source>
        <dbReference type="SAM" id="MobiDB-lite"/>
    </source>
</evidence>
<proteinExistence type="predicted"/>
<keyword evidence="2" id="KW-1133">Transmembrane helix</keyword>
<evidence type="ECO:0000313" key="3">
    <source>
        <dbReference type="EMBL" id="PFH53972.1"/>
    </source>
</evidence>
<evidence type="ECO:0000313" key="4">
    <source>
        <dbReference type="Proteomes" id="UP000242287"/>
    </source>
</evidence>
<accession>A0A2A9P0P3</accession>
<dbReference type="OrthoDB" id="3256943at2759"/>
<name>A0A2A9P0P3_9AGAR</name>
<evidence type="ECO:0000256" key="2">
    <source>
        <dbReference type="SAM" id="Phobius"/>
    </source>
</evidence>
<dbReference type="EMBL" id="KZ301971">
    <property type="protein sequence ID" value="PFH53972.1"/>
    <property type="molecule type" value="Genomic_DNA"/>
</dbReference>
<feature type="transmembrane region" description="Helical" evidence="2">
    <location>
        <begin position="25"/>
        <end position="46"/>
    </location>
</feature>
<feature type="region of interest" description="Disordered" evidence="1">
    <location>
        <begin position="120"/>
        <end position="166"/>
    </location>
</feature>
<feature type="compositionally biased region" description="Low complexity" evidence="1">
    <location>
        <begin position="135"/>
        <end position="155"/>
    </location>
</feature>
<keyword evidence="2" id="KW-0472">Membrane</keyword>
<gene>
    <name evidence="3" type="ORF">AMATHDRAFT_764</name>
</gene>
<dbReference type="AlphaFoldDB" id="A0A2A9P0P3"/>
<dbReference type="Proteomes" id="UP000242287">
    <property type="component" value="Unassembled WGS sequence"/>
</dbReference>
<organism evidence="3 4">
    <name type="scientific">Amanita thiersii Skay4041</name>
    <dbReference type="NCBI Taxonomy" id="703135"/>
    <lineage>
        <taxon>Eukaryota</taxon>
        <taxon>Fungi</taxon>
        <taxon>Dikarya</taxon>
        <taxon>Basidiomycota</taxon>
        <taxon>Agaricomycotina</taxon>
        <taxon>Agaricomycetes</taxon>
        <taxon>Agaricomycetidae</taxon>
        <taxon>Agaricales</taxon>
        <taxon>Pluteineae</taxon>
        <taxon>Amanitaceae</taxon>
        <taxon>Amanita</taxon>
    </lineage>
</organism>
<keyword evidence="2" id="KW-0812">Transmembrane</keyword>